<dbReference type="NCBIfam" id="NF033545">
    <property type="entry name" value="transpos_IS630"/>
    <property type="match status" value="1"/>
</dbReference>
<dbReference type="SUPFAM" id="SSF53098">
    <property type="entry name" value="Ribonuclease H-like"/>
    <property type="match status" value="1"/>
</dbReference>
<evidence type="ECO:0000313" key="4">
    <source>
        <dbReference type="EMBL" id="MCC9034030.1"/>
    </source>
</evidence>
<dbReference type="Gene3D" id="3.30.420.10">
    <property type="entry name" value="Ribonuclease H-like superfamily/Ribonuclease H"/>
    <property type="match status" value="1"/>
</dbReference>
<dbReference type="InterPro" id="IPR038717">
    <property type="entry name" value="Tc1-like_DDE_dom"/>
</dbReference>
<organism evidence="5 12">
    <name type="scientific">Chryseobacterium muglaense</name>
    <dbReference type="NCBI Taxonomy" id="2893752"/>
    <lineage>
        <taxon>Bacteria</taxon>
        <taxon>Pseudomonadati</taxon>
        <taxon>Bacteroidota</taxon>
        <taxon>Flavobacteriia</taxon>
        <taxon>Flavobacteriales</taxon>
        <taxon>Weeksellaceae</taxon>
        <taxon>Chryseobacterium group</taxon>
        <taxon>Chryseobacterium</taxon>
    </lineage>
</organism>
<dbReference type="EMBL" id="JAJJML010000001">
    <property type="protein sequence ID" value="MCC9033513.1"/>
    <property type="molecule type" value="Genomic_DNA"/>
</dbReference>
<dbReference type="EMBL" id="JAJJML010000001">
    <property type="protein sequence ID" value="MCC9034030.1"/>
    <property type="molecule type" value="Genomic_DNA"/>
</dbReference>
<dbReference type="EMBL" id="JAJJML010000001">
    <property type="protein sequence ID" value="MCC9034187.1"/>
    <property type="molecule type" value="Genomic_DNA"/>
</dbReference>
<evidence type="ECO:0000313" key="11">
    <source>
        <dbReference type="EMBL" id="MCC9036526.1"/>
    </source>
</evidence>
<dbReference type="Pfam" id="PF13358">
    <property type="entry name" value="DDE_3"/>
    <property type="match status" value="1"/>
</dbReference>
<dbReference type="Proteomes" id="UP001107960">
    <property type="component" value="Unassembled WGS sequence"/>
</dbReference>
<dbReference type="EMBL" id="JAJJML010000001">
    <property type="protein sequence ID" value="MCC9034501.1"/>
    <property type="molecule type" value="Genomic_DNA"/>
</dbReference>
<dbReference type="InterPro" id="IPR036397">
    <property type="entry name" value="RNaseH_sf"/>
</dbReference>
<dbReference type="EMBL" id="JAJJML010000001">
    <property type="protein sequence ID" value="MCC9035078.1"/>
    <property type="molecule type" value="Genomic_DNA"/>
</dbReference>
<evidence type="ECO:0000313" key="3">
    <source>
        <dbReference type="EMBL" id="MCC9033530.1"/>
    </source>
</evidence>
<evidence type="ECO:0000313" key="7">
    <source>
        <dbReference type="EMBL" id="MCC9035078.1"/>
    </source>
</evidence>
<gene>
    <name evidence="2" type="ORF">LNP80_04490</name>
    <name evidence="3" type="ORF">LNP80_04575</name>
    <name evidence="4" type="ORF">LNP80_07110</name>
    <name evidence="5" type="ORF">LNP80_07930</name>
    <name evidence="6" type="ORF">LNP80_09610</name>
    <name evidence="7" type="ORF">LNP80_12555</name>
    <name evidence="8" type="ORF">LNP80_15040</name>
    <name evidence="9" type="ORF">LNP80_19310</name>
    <name evidence="10" type="ORF">LNP80_20055</name>
    <name evidence="11" type="ORF">LNP80_20160</name>
</gene>
<comment type="caution">
    <text evidence="5">The sequence shown here is derived from an EMBL/GenBank/DDBJ whole genome shotgun (WGS) entry which is preliminary data.</text>
</comment>
<name>A0A9Q3UT94_9FLAO</name>
<accession>A0A9Q3UT94</accession>
<protein>
    <submittedName>
        <fullName evidence="5">IS630 family transposase</fullName>
    </submittedName>
</protein>
<evidence type="ECO:0000313" key="5">
    <source>
        <dbReference type="EMBL" id="MCC9034187.1"/>
    </source>
</evidence>
<dbReference type="EMBL" id="JAJJML010000001">
    <property type="protein sequence ID" value="MCC9036526.1"/>
    <property type="molecule type" value="Genomic_DNA"/>
</dbReference>
<reference evidence="5" key="1">
    <citation type="submission" date="2021-11" db="EMBL/GenBank/DDBJ databases">
        <title>Description of novel Chryseobacterium species.</title>
        <authorList>
            <person name="Saticioglu I.B."/>
            <person name="Ay H."/>
            <person name="Altun S."/>
            <person name="Duman M."/>
        </authorList>
    </citation>
    <scope>NUCLEOTIDE SEQUENCE</scope>
    <source>
        <strain evidence="5">C-39</strain>
    </source>
</reference>
<sequence>MRKRPKGKCNEELYVSKKLDLQELETLESMGLIDLFYGDESHVSSEGYVPYGWQFPDEEVAVYVEKGYKTNIFAMINRSNVCHWKTTEQNINSEFVINFLEDLSFKIQKKTVVALDNASVHRSKLLKQNIENWEQRGLFIFYLPPYSPHLNIAETLWRKLKTEWLYHEDYLEKDTLFYSVNRCMANVGKHLNIRFSQFNAK</sequence>
<dbReference type="AlphaFoldDB" id="A0A9Q3UT94"/>
<evidence type="ECO:0000313" key="12">
    <source>
        <dbReference type="Proteomes" id="UP001107960"/>
    </source>
</evidence>
<proteinExistence type="predicted"/>
<evidence type="ECO:0000259" key="1">
    <source>
        <dbReference type="Pfam" id="PF13358"/>
    </source>
</evidence>
<dbReference type="InterPro" id="IPR012337">
    <property type="entry name" value="RNaseH-like_sf"/>
</dbReference>
<evidence type="ECO:0000313" key="6">
    <source>
        <dbReference type="EMBL" id="MCC9034501.1"/>
    </source>
</evidence>
<evidence type="ECO:0000313" key="8">
    <source>
        <dbReference type="EMBL" id="MCC9035560.1"/>
    </source>
</evidence>
<evidence type="ECO:0000313" key="9">
    <source>
        <dbReference type="EMBL" id="MCC9036370.1"/>
    </source>
</evidence>
<dbReference type="InterPro" id="IPR047655">
    <property type="entry name" value="Transpos_IS630-like"/>
</dbReference>
<evidence type="ECO:0000313" key="2">
    <source>
        <dbReference type="EMBL" id="MCC9033513.1"/>
    </source>
</evidence>
<dbReference type="EMBL" id="JAJJML010000001">
    <property type="protein sequence ID" value="MCC9036510.1"/>
    <property type="molecule type" value="Genomic_DNA"/>
</dbReference>
<dbReference type="EMBL" id="JAJJML010000001">
    <property type="protein sequence ID" value="MCC9035560.1"/>
    <property type="molecule type" value="Genomic_DNA"/>
</dbReference>
<dbReference type="EMBL" id="JAJJML010000001">
    <property type="protein sequence ID" value="MCC9033530.1"/>
    <property type="molecule type" value="Genomic_DNA"/>
</dbReference>
<dbReference type="EMBL" id="JAJJML010000001">
    <property type="protein sequence ID" value="MCC9036370.1"/>
    <property type="molecule type" value="Genomic_DNA"/>
</dbReference>
<feature type="domain" description="Tc1-like transposase DDE" evidence="1">
    <location>
        <begin position="35"/>
        <end position="176"/>
    </location>
</feature>
<evidence type="ECO:0000313" key="10">
    <source>
        <dbReference type="EMBL" id="MCC9036510.1"/>
    </source>
</evidence>
<dbReference type="GO" id="GO:0003676">
    <property type="term" value="F:nucleic acid binding"/>
    <property type="evidence" value="ECO:0007669"/>
    <property type="project" value="InterPro"/>
</dbReference>
<dbReference type="RefSeq" id="WP_229986476.1">
    <property type="nucleotide sequence ID" value="NZ_JAJJML010000001.1"/>
</dbReference>